<keyword evidence="2" id="KW-0472">Membrane</keyword>
<dbReference type="InterPro" id="IPR021342">
    <property type="entry name" value="DUF2959"/>
</dbReference>
<feature type="transmembrane region" description="Helical" evidence="2">
    <location>
        <begin position="20"/>
        <end position="40"/>
    </location>
</feature>
<organism evidence="3 4">
    <name type="scientific">Sulfurifustis variabilis</name>
    <dbReference type="NCBI Taxonomy" id="1675686"/>
    <lineage>
        <taxon>Bacteria</taxon>
        <taxon>Pseudomonadati</taxon>
        <taxon>Pseudomonadota</taxon>
        <taxon>Gammaproteobacteria</taxon>
        <taxon>Acidiferrobacterales</taxon>
        <taxon>Acidiferrobacteraceae</taxon>
        <taxon>Sulfurifustis</taxon>
    </lineage>
</organism>
<protein>
    <submittedName>
        <fullName evidence="3">DNA repair ATPase</fullName>
    </submittedName>
</protein>
<keyword evidence="1" id="KW-0175">Coiled coil</keyword>
<evidence type="ECO:0000313" key="3">
    <source>
        <dbReference type="EMBL" id="BAU47429.1"/>
    </source>
</evidence>
<dbReference type="RefSeq" id="WP_096459225.1">
    <property type="nucleotide sequence ID" value="NZ_AP014936.1"/>
</dbReference>
<reference evidence="3 4" key="1">
    <citation type="submission" date="2015-08" db="EMBL/GenBank/DDBJ databases">
        <title>Complete genome sequence of Sulfurifustis variabilis.</title>
        <authorList>
            <person name="Miura A."/>
            <person name="Kojima H."/>
            <person name="Fukui M."/>
        </authorList>
    </citation>
    <scope>NUCLEOTIDE SEQUENCE [LARGE SCALE GENOMIC DNA]</scope>
    <source>
        <strain evidence="4">skN76</strain>
    </source>
</reference>
<dbReference type="OrthoDB" id="9780401at2"/>
<dbReference type="PROSITE" id="PS51257">
    <property type="entry name" value="PROKAR_LIPOPROTEIN"/>
    <property type="match status" value="1"/>
</dbReference>
<evidence type="ECO:0000256" key="2">
    <source>
        <dbReference type="SAM" id="Phobius"/>
    </source>
</evidence>
<name>A0A1B4V1Q9_9GAMM</name>
<keyword evidence="4" id="KW-1185">Reference proteome</keyword>
<dbReference type="AlphaFoldDB" id="A0A1B4V1Q9"/>
<keyword evidence="2" id="KW-0812">Transmembrane</keyword>
<accession>A0A1B4V1Q9</accession>
<gene>
    <name evidence="3" type="ORF">SVA_0850</name>
</gene>
<feature type="coiled-coil region" evidence="1">
    <location>
        <begin position="49"/>
        <end position="119"/>
    </location>
</feature>
<dbReference type="KEGG" id="sva:SVA_0850"/>
<dbReference type="Pfam" id="PF11172">
    <property type="entry name" value="DUF2959"/>
    <property type="match status" value="1"/>
</dbReference>
<proteinExistence type="predicted"/>
<evidence type="ECO:0000313" key="4">
    <source>
        <dbReference type="Proteomes" id="UP000218899"/>
    </source>
</evidence>
<dbReference type="Proteomes" id="UP000218899">
    <property type="component" value="Chromosome"/>
</dbReference>
<keyword evidence="2" id="KW-1133">Transmembrane helix</keyword>
<evidence type="ECO:0000256" key="1">
    <source>
        <dbReference type="SAM" id="Coils"/>
    </source>
</evidence>
<dbReference type="EMBL" id="AP014936">
    <property type="protein sequence ID" value="BAU47429.1"/>
    <property type="molecule type" value="Genomic_DNA"/>
</dbReference>
<sequence length="231" mass="26152">MPRLPDDRPPHATQSARAFGLAVFASMVFAAGCQSVYYGAMEKLGYEKRDILVSRVDDAREAQQEAKRQFESALSRFIAVTDFSGGELEDRYNTLKGAYEESEERANAVRKRIDDVERVAGDLFAEWTQELKQYTNPELRRASQRQLDTTRGRYQKLIAVMQRAEKKLDPVLAAYRDRVLFLKHNLNARAIASLRSERAKIEADIGALVADMNRSIAEADAFIKDMSPEPS</sequence>